<keyword evidence="3" id="KW-0808">Transferase</keyword>
<dbReference type="PANTHER" id="PTHR21064">
    <property type="entry name" value="AMINOGLYCOSIDE PHOSPHOTRANSFERASE DOMAIN-CONTAINING PROTEIN-RELATED"/>
    <property type="match status" value="1"/>
</dbReference>
<dbReference type="GO" id="GO:0009088">
    <property type="term" value="P:threonine biosynthetic process"/>
    <property type="evidence" value="ECO:0007669"/>
    <property type="project" value="TreeGrafter"/>
</dbReference>
<dbReference type="GO" id="GO:0004413">
    <property type="term" value="F:homoserine kinase activity"/>
    <property type="evidence" value="ECO:0007669"/>
    <property type="project" value="TreeGrafter"/>
</dbReference>
<evidence type="ECO:0000259" key="2">
    <source>
        <dbReference type="Pfam" id="PF01636"/>
    </source>
</evidence>
<dbReference type="PANTHER" id="PTHR21064:SF6">
    <property type="entry name" value="AMINOGLYCOSIDE PHOSPHOTRANSFERASE DOMAIN-CONTAINING PROTEIN"/>
    <property type="match status" value="1"/>
</dbReference>
<dbReference type="KEGG" id="gim:F1728_14285"/>
<sequence length="372" mass="42746">MSDPLFQNPRQARIVVLRLETFRGLFQEPFVDPNHLLVDDSLPYYNALSQCIDHWGLVPEKTELVRDGVNHIFATEFVNGAPVIIRISDGNLRERGEVLGELLWLEHLISHGCTVTTPIPSRGGELLESIEVDAGTMHVCCFERFGGRQLDPATDAQWNEELFLKLGREIGRIHRASDELQLPADQDRLSWHEIRLGQFPDPLPDYFHPEVVEAMRGYYDDWRSRSTPAGPYGLVHRDLHAGNFLVENGDVQIIDFDLGCYGWRTMDLAVLLFIYYYYPSLRVPGATPELAGHVLAKLVEGYREEFTLDRDQLATVADMMMLNTINNYFLMLPDPEHWQAAMGNPRITVMESLTWIEQLWLDNRKLQIELEL</sequence>
<dbReference type="InterPro" id="IPR002575">
    <property type="entry name" value="Aminoglycoside_PTrfase"/>
</dbReference>
<dbReference type="AlphaFoldDB" id="A0A6I6ADP8"/>
<protein>
    <submittedName>
        <fullName evidence="3">Phosphotransferase</fullName>
    </submittedName>
</protein>
<organism evidence="3 4">
    <name type="scientific">Gimesia benthica</name>
    <dbReference type="NCBI Taxonomy" id="2608982"/>
    <lineage>
        <taxon>Bacteria</taxon>
        <taxon>Pseudomonadati</taxon>
        <taxon>Planctomycetota</taxon>
        <taxon>Planctomycetia</taxon>
        <taxon>Planctomycetales</taxon>
        <taxon>Planctomycetaceae</taxon>
        <taxon>Gimesia</taxon>
    </lineage>
</organism>
<dbReference type="Gene3D" id="3.90.1200.10">
    <property type="match status" value="1"/>
</dbReference>
<evidence type="ECO:0000313" key="4">
    <source>
        <dbReference type="Proteomes" id="UP000427281"/>
    </source>
</evidence>
<gene>
    <name evidence="3" type="ORF">F1728_14285</name>
</gene>
<dbReference type="Proteomes" id="UP000427281">
    <property type="component" value="Chromosome"/>
</dbReference>
<accession>A0A6I6ADP8</accession>
<name>A0A6I6ADP8_9PLAN</name>
<reference evidence="3 4" key="1">
    <citation type="submission" date="2019-09" db="EMBL/GenBank/DDBJ databases">
        <title>Gimesia benthica sp. nov., a novel bacterium isolated from deep-sea water of the Northwest Indian Ocean.</title>
        <authorList>
            <person name="Dai X."/>
        </authorList>
    </citation>
    <scope>NUCLEOTIDE SEQUENCE [LARGE SCALE GENOMIC DNA]</scope>
    <source>
        <strain evidence="3 4">E7</strain>
    </source>
</reference>
<comment type="similarity">
    <text evidence="1">Belongs to the pseudomonas-type ThrB family.</text>
</comment>
<proteinExistence type="inferred from homology"/>
<evidence type="ECO:0000256" key="1">
    <source>
        <dbReference type="ARBA" id="ARBA00038240"/>
    </source>
</evidence>
<dbReference type="InterPro" id="IPR050249">
    <property type="entry name" value="Pseudomonas-type_ThrB"/>
</dbReference>
<dbReference type="Pfam" id="PF01636">
    <property type="entry name" value="APH"/>
    <property type="match status" value="1"/>
</dbReference>
<dbReference type="EMBL" id="CP043930">
    <property type="protein sequence ID" value="QGQ23782.1"/>
    <property type="molecule type" value="Genomic_DNA"/>
</dbReference>
<dbReference type="InterPro" id="IPR011009">
    <property type="entry name" value="Kinase-like_dom_sf"/>
</dbReference>
<feature type="domain" description="Aminoglycoside phosphotransferase" evidence="2">
    <location>
        <begin position="81"/>
        <end position="275"/>
    </location>
</feature>
<evidence type="ECO:0000313" key="3">
    <source>
        <dbReference type="EMBL" id="QGQ23782.1"/>
    </source>
</evidence>
<dbReference type="SUPFAM" id="SSF56112">
    <property type="entry name" value="Protein kinase-like (PK-like)"/>
    <property type="match status" value="1"/>
</dbReference>
<keyword evidence="4" id="KW-1185">Reference proteome</keyword>